<organism evidence="1 2">
    <name type="scientific">Canavalia gladiata</name>
    <name type="common">Sword bean</name>
    <name type="synonym">Dolichos gladiatus</name>
    <dbReference type="NCBI Taxonomy" id="3824"/>
    <lineage>
        <taxon>Eukaryota</taxon>
        <taxon>Viridiplantae</taxon>
        <taxon>Streptophyta</taxon>
        <taxon>Embryophyta</taxon>
        <taxon>Tracheophyta</taxon>
        <taxon>Spermatophyta</taxon>
        <taxon>Magnoliopsida</taxon>
        <taxon>eudicotyledons</taxon>
        <taxon>Gunneridae</taxon>
        <taxon>Pentapetalae</taxon>
        <taxon>rosids</taxon>
        <taxon>fabids</taxon>
        <taxon>Fabales</taxon>
        <taxon>Fabaceae</taxon>
        <taxon>Papilionoideae</taxon>
        <taxon>50 kb inversion clade</taxon>
        <taxon>NPAAA clade</taxon>
        <taxon>indigoferoid/millettioid clade</taxon>
        <taxon>Phaseoleae</taxon>
        <taxon>Canavalia</taxon>
    </lineage>
</organism>
<keyword evidence="2" id="KW-1185">Reference proteome</keyword>
<evidence type="ECO:0000313" key="2">
    <source>
        <dbReference type="Proteomes" id="UP001367508"/>
    </source>
</evidence>
<sequence>MHLSILHSVSISGSNFGFQTWLYLWHSKPMLPYHGDAYGNSRTYLEFSQRRRSSSNACVRVTSLSQREILRKFLASVSLPPKSEKVSRNL</sequence>
<dbReference type="EMBL" id="JAYMYQ010000001">
    <property type="protein sequence ID" value="KAK7362265.1"/>
    <property type="molecule type" value="Genomic_DNA"/>
</dbReference>
<reference evidence="1 2" key="1">
    <citation type="submission" date="2024-01" db="EMBL/GenBank/DDBJ databases">
        <title>The genomes of 5 underutilized Papilionoideae crops provide insights into root nodulation and disease resistanc.</title>
        <authorList>
            <person name="Jiang F."/>
        </authorList>
    </citation>
    <scope>NUCLEOTIDE SEQUENCE [LARGE SCALE GENOMIC DNA]</scope>
    <source>
        <strain evidence="1">LVBAO_FW01</strain>
        <tissue evidence="1">Leaves</tissue>
    </source>
</reference>
<protein>
    <submittedName>
        <fullName evidence="1">Uncharacterized protein</fullName>
    </submittedName>
</protein>
<gene>
    <name evidence="1" type="ORF">VNO77_04375</name>
</gene>
<proteinExistence type="predicted"/>
<dbReference type="AlphaFoldDB" id="A0AAN9MWE4"/>
<accession>A0AAN9MWE4</accession>
<dbReference type="Proteomes" id="UP001367508">
    <property type="component" value="Unassembled WGS sequence"/>
</dbReference>
<comment type="caution">
    <text evidence="1">The sequence shown here is derived from an EMBL/GenBank/DDBJ whole genome shotgun (WGS) entry which is preliminary data.</text>
</comment>
<evidence type="ECO:0000313" key="1">
    <source>
        <dbReference type="EMBL" id="KAK7362265.1"/>
    </source>
</evidence>
<name>A0AAN9MWE4_CANGL</name>